<evidence type="ECO:0000256" key="2">
    <source>
        <dbReference type="ARBA" id="ARBA00007524"/>
    </source>
</evidence>
<keyword evidence="8" id="KW-1185">Reference proteome</keyword>
<comment type="similarity">
    <text evidence="2">Belongs to the TspO/BZRP family.</text>
</comment>
<keyword evidence="3 6" id="KW-0812">Transmembrane</keyword>
<dbReference type="PROSITE" id="PS51257">
    <property type="entry name" value="PROKAR_LIPOPROTEIN"/>
    <property type="match status" value="1"/>
</dbReference>
<dbReference type="GO" id="GO:0016020">
    <property type="term" value="C:membrane"/>
    <property type="evidence" value="ECO:0007669"/>
    <property type="project" value="UniProtKB-SubCell"/>
</dbReference>
<dbReference type="OrthoDB" id="8841220at2759"/>
<feature type="transmembrane region" description="Helical" evidence="6">
    <location>
        <begin position="138"/>
        <end position="157"/>
    </location>
</feature>
<comment type="caution">
    <text evidence="7">The sequence shown here is derived from an EMBL/GenBank/DDBJ whole genome shotgun (WGS) entry which is preliminary data.</text>
</comment>
<name>A0A9W7FYP6_9STRA</name>
<reference evidence="8" key="1">
    <citation type="journal article" date="2023" name="Commun. Biol.">
        <title>Genome analysis of Parmales, the sister group of diatoms, reveals the evolutionary specialization of diatoms from phago-mixotrophs to photoautotrophs.</title>
        <authorList>
            <person name="Ban H."/>
            <person name="Sato S."/>
            <person name="Yoshikawa S."/>
            <person name="Yamada K."/>
            <person name="Nakamura Y."/>
            <person name="Ichinomiya M."/>
            <person name="Sato N."/>
            <person name="Blanc-Mathieu R."/>
            <person name="Endo H."/>
            <person name="Kuwata A."/>
            <person name="Ogata H."/>
        </authorList>
    </citation>
    <scope>NUCLEOTIDE SEQUENCE [LARGE SCALE GENOMIC DNA]</scope>
</reference>
<feature type="transmembrane region" description="Helical" evidence="6">
    <location>
        <begin position="15"/>
        <end position="34"/>
    </location>
</feature>
<proteinExistence type="inferred from homology"/>
<comment type="subcellular location">
    <subcellularLocation>
        <location evidence="1">Membrane</location>
        <topology evidence="1">Multi-pass membrane protein</topology>
    </subcellularLocation>
</comment>
<dbReference type="CDD" id="cd15904">
    <property type="entry name" value="TSPO_MBR"/>
    <property type="match status" value="1"/>
</dbReference>
<evidence type="ECO:0000256" key="4">
    <source>
        <dbReference type="ARBA" id="ARBA00022989"/>
    </source>
</evidence>
<dbReference type="Proteomes" id="UP001165065">
    <property type="component" value="Unassembled WGS sequence"/>
</dbReference>
<evidence type="ECO:0000256" key="3">
    <source>
        <dbReference type="ARBA" id="ARBA00022692"/>
    </source>
</evidence>
<dbReference type="Gene3D" id="1.20.1260.100">
    <property type="entry name" value="TspO/MBR protein"/>
    <property type="match status" value="1"/>
</dbReference>
<protein>
    <submittedName>
        <fullName evidence="7">Uncharacterized protein</fullName>
    </submittedName>
</protein>
<feature type="transmembrane region" description="Helical" evidence="6">
    <location>
        <begin position="55"/>
        <end position="75"/>
    </location>
</feature>
<gene>
    <name evidence="7" type="ORF">TrCOL_g12054</name>
</gene>
<dbReference type="Pfam" id="PF03073">
    <property type="entry name" value="TspO_MBR"/>
    <property type="match status" value="1"/>
</dbReference>
<evidence type="ECO:0000256" key="5">
    <source>
        <dbReference type="ARBA" id="ARBA00023136"/>
    </source>
</evidence>
<dbReference type="PANTHER" id="PTHR10057">
    <property type="entry name" value="PERIPHERAL-TYPE BENZODIAZEPINE RECEPTOR"/>
    <property type="match status" value="1"/>
</dbReference>
<dbReference type="PANTHER" id="PTHR10057:SF0">
    <property type="entry name" value="TRANSLOCATOR PROTEIN"/>
    <property type="match status" value="1"/>
</dbReference>
<dbReference type="FunFam" id="1.20.1260.100:FF:000001">
    <property type="entry name" value="translocator protein 2"/>
    <property type="match status" value="1"/>
</dbReference>
<dbReference type="AlphaFoldDB" id="A0A9W7FYP6"/>
<accession>A0A9W7FYP6</accession>
<dbReference type="InterPro" id="IPR038330">
    <property type="entry name" value="TspO/MBR-related_sf"/>
</dbReference>
<evidence type="ECO:0000256" key="1">
    <source>
        <dbReference type="ARBA" id="ARBA00004141"/>
    </source>
</evidence>
<sequence length="189" mass="20842">MKTNQESLELRAHSAVPWVVGSILGGCTGTPLVIKATSSWYREIELPNFTPPDKIFAPVWTALYGTVGYVGWAIHNAVGWKSFALRFYAFHYVLNLLWAPLFFGLQRIRAAQVLNFFLLASLGSVMAAFLSISPLCSILLTPYFAWLSFATVLNGAICRLNPTVKGYNEAMLQAGIQRLRAEAGKRAGL</sequence>
<evidence type="ECO:0000256" key="6">
    <source>
        <dbReference type="SAM" id="Phobius"/>
    </source>
</evidence>
<feature type="transmembrane region" description="Helical" evidence="6">
    <location>
        <begin position="87"/>
        <end position="106"/>
    </location>
</feature>
<organism evidence="7 8">
    <name type="scientific">Triparma columacea</name>
    <dbReference type="NCBI Taxonomy" id="722753"/>
    <lineage>
        <taxon>Eukaryota</taxon>
        <taxon>Sar</taxon>
        <taxon>Stramenopiles</taxon>
        <taxon>Ochrophyta</taxon>
        <taxon>Bolidophyceae</taxon>
        <taxon>Parmales</taxon>
        <taxon>Triparmaceae</taxon>
        <taxon>Triparma</taxon>
    </lineage>
</organism>
<evidence type="ECO:0000313" key="8">
    <source>
        <dbReference type="Proteomes" id="UP001165065"/>
    </source>
</evidence>
<feature type="transmembrane region" description="Helical" evidence="6">
    <location>
        <begin position="113"/>
        <end position="132"/>
    </location>
</feature>
<evidence type="ECO:0000313" key="7">
    <source>
        <dbReference type="EMBL" id="GMI23331.1"/>
    </source>
</evidence>
<keyword evidence="4 6" id="KW-1133">Transmembrane helix</keyword>
<dbReference type="EMBL" id="BRYA01000566">
    <property type="protein sequence ID" value="GMI23331.1"/>
    <property type="molecule type" value="Genomic_DNA"/>
</dbReference>
<keyword evidence="5 6" id="KW-0472">Membrane</keyword>
<dbReference type="GO" id="GO:0033013">
    <property type="term" value="P:tetrapyrrole metabolic process"/>
    <property type="evidence" value="ECO:0007669"/>
    <property type="project" value="UniProtKB-ARBA"/>
</dbReference>
<dbReference type="InterPro" id="IPR004307">
    <property type="entry name" value="TspO_MBR"/>
</dbReference>